<dbReference type="EMBL" id="RBZM01000009">
    <property type="protein sequence ID" value="RKP48887.1"/>
    <property type="molecule type" value="Genomic_DNA"/>
</dbReference>
<dbReference type="OrthoDB" id="9815825at2"/>
<evidence type="ECO:0000259" key="3">
    <source>
        <dbReference type="Pfam" id="PF22725"/>
    </source>
</evidence>
<gene>
    <name evidence="4" type="ORF">D7Z26_21230</name>
</gene>
<keyword evidence="1" id="KW-0560">Oxidoreductase</keyword>
<dbReference type="RefSeq" id="WP_120979025.1">
    <property type="nucleotide sequence ID" value="NZ_RBZM01000009.1"/>
</dbReference>
<name>A0A494XDL6_9BACL</name>
<feature type="domain" description="Gfo/Idh/MocA-like oxidoreductase N-terminal" evidence="2">
    <location>
        <begin position="4"/>
        <end position="125"/>
    </location>
</feature>
<proteinExistence type="predicted"/>
<dbReference type="InterPro" id="IPR036291">
    <property type="entry name" value="NAD(P)-bd_dom_sf"/>
</dbReference>
<dbReference type="Gene3D" id="3.30.360.10">
    <property type="entry name" value="Dihydrodipicolinate Reductase, domain 2"/>
    <property type="match status" value="1"/>
</dbReference>
<dbReference type="Gene3D" id="3.40.50.720">
    <property type="entry name" value="NAD(P)-binding Rossmann-like Domain"/>
    <property type="match status" value="1"/>
</dbReference>
<dbReference type="SUPFAM" id="SSF55347">
    <property type="entry name" value="Glyceraldehyde-3-phosphate dehydrogenase-like, C-terminal domain"/>
    <property type="match status" value="1"/>
</dbReference>
<evidence type="ECO:0000313" key="5">
    <source>
        <dbReference type="Proteomes" id="UP000282076"/>
    </source>
</evidence>
<protein>
    <submittedName>
        <fullName evidence="4">Gfo/Idh/MocA family oxidoreductase</fullName>
    </submittedName>
</protein>
<evidence type="ECO:0000256" key="1">
    <source>
        <dbReference type="ARBA" id="ARBA00023002"/>
    </source>
</evidence>
<accession>A0A494XDL6</accession>
<dbReference type="SUPFAM" id="SSF51735">
    <property type="entry name" value="NAD(P)-binding Rossmann-fold domains"/>
    <property type="match status" value="1"/>
</dbReference>
<dbReference type="Pfam" id="PF01408">
    <property type="entry name" value="GFO_IDH_MocA"/>
    <property type="match status" value="1"/>
</dbReference>
<dbReference type="InterPro" id="IPR055170">
    <property type="entry name" value="GFO_IDH_MocA-like_dom"/>
</dbReference>
<organism evidence="4 5">
    <name type="scientific">Cohnella endophytica</name>
    <dbReference type="NCBI Taxonomy" id="2419778"/>
    <lineage>
        <taxon>Bacteria</taxon>
        <taxon>Bacillati</taxon>
        <taxon>Bacillota</taxon>
        <taxon>Bacilli</taxon>
        <taxon>Bacillales</taxon>
        <taxon>Paenibacillaceae</taxon>
        <taxon>Cohnella</taxon>
    </lineage>
</organism>
<dbReference type="InterPro" id="IPR050463">
    <property type="entry name" value="Gfo/Idh/MocA_oxidrdct_glycsds"/>
</dbReference>
<reference evidence="4 5" key="1">
    <citation type="submission" date="2018-10" db="EMBL/GenBank/DDBJ databases">
        <title>Cohnella sp. M2MS4P-1, whole genome shotgun sequence.</title>
        <authorList>
            <person name="Tuo L."/>
        </authorList>
    </citation>
    <scope>NUCLEOTIDE SEQUENCE [LARGE SCALE GENOMIC DNA]</scope>
    <source>
        <strain evidence="4 5">M2MS4P-1</strain>
    </source>
</reference>
<feature type="domain" description="GFO/IDH/MocA-like oxidoreductase" evidence="3">
    <location>
        <begin position="133"/>
        <end position="252"/>
    </location>
</feature>
<keyword evidence="5" id="KW-1185">Reference proteome</keyword>
<dbReference type="GO" id="GO:0000166">
    <property type="term" value="F:nucleotide binding"/>
    <property type="evidence" value="ECO:0007669"/>
    <property type="project" value="InterPro"/>
</dbReference>
<dbReference type="InterPro" id="IPR000683">
    <property type="entry name" value="Gfo/Idh/MocA-like_OxRdtase_N"/>
</dbReference>
<dbReference type="PANTHER" id="PTHR43818:SF11">
    <property type="entry name" value="BCDNA.GH03377"/>
    <property type="match status" value="1"/>
</dbReference>
<dbReference type="Proteomes" id="UP000282076">
    <property type="component" value="Unassembled WGS sequence"/>
</dbReference>
<dbReference type="PANTHER" id="PTHR43818">
    <property type="entry name" value="BCDNA.GH03377"/>
    <property type="match status" value="1"/>
</dbReference>
<comment type="caution">
    <text evidence="4">The sequence shown here is derived from an EMBL/GenBank/DDBJ whole genome shotgun (WGS) entry which is preliminary data.</text>
</comment>
<dbReference type="Pfam" id="PF22725">
    <property type="entry name" value="GFO_IDH_MocA_C3"/>
    <property type="match status" value="1"/>
</dbReference>
<evidence type="ECO:0000259" key="2">
    <source>
        <dbReference type="Pfam" id="PF01408"/>
    </source>
</evidence>
<dbReference type="GO" id="GO:0016491">
    <property type="term" value="F:oxidoreductase activity"/>
    <property type="evidence" value="ECO:0007669"/>
    <property type="project" value="UniProtKB-KW"/>
</dbReference>
<evidence type="ECO:0000313" key="4">
    <source>
        <dbReference type="EMBL" id="RKP48887.1"/>
    </source>
</evidence>
<sequence>MSTIRMGMIGTGGIAAWHGSQLSELSEVEIVAIADTSEKSRVTFLDKFGLTDVREFEDYETMLEQVDLDAVVICSPHTLHFRQATDALNKGLHVLIEKPMTCSSEEAESLIATARSVGKILQVSYQRHFQPEFLYIKEAIARGEIGKLTSITASLYQEWRQGTPGTWRQNPALSGGGFLMDSGSHIIDVLLWTTGLTPIEVKPQLHQHGSPVEIDTFTSIRFAEGAVAGLNLVGYAPCWHETYVFCGEDGGIFYDNGKITIRRFREEEVIVPELPERTTNQDKSFVDAILGRQEVAVSGEFAYKVVKFSEMVYQAAGYSPLMQGDQEGGVGA</sequence>
<dbReference type="AlphaFoldDB" id="A0A494XDL6"/>